<keyword evidence="6" id="KW-0808">Transferase</keyword>
<keyword evidence="8" id="KW-0539">Nucleus</keyword>
<dbReference type="InterPro" id="IPR029063">
    <property type="entry name" value="SAM-dependent_MTases_sf"/>
</dbReference>
<evidence type="ECO:0000256" key="4">
    <source>
        <dbReference type="ARBA" id="ARBA00022490"/>
    </source>
</evidence>
<evidence type="ECO:0000256" key="1">
    <source>
        <dbReference type="ARBA" id="ARBA00004123"/>
    </source>
</evidence>
<evidence type="ECO:0000256" key="8">
    <source>
        <dbReference type="ARBA" id="ARBA00023242"/>
    </source>
</evidence>
<dbReference type="EC" id="2.1.1.85" evidence="3"/>
<dbReference type="OrthoDB" id="1723750at2759"/>
<protein>
    <recommendedName>
        <fullName evidence="3">protein-histidine N-methyltransferase</fullName>
        <ecNumber evidence="3">2.1.1.85</ecNumber>
    </recommendedName>
</protein>
<proteinExistence type="inferred from homology"/>
<reference evidence="10" key="2">
    <citation type="submission" date="2021-01" db="EMBL/GenBank/DDBJ databases">
        <authorList>
            <person name="Schikora-Tamarit M.A."/>
        </authorList>
    </citation>
    <scope>NUCLEOTIDE SEQUENCE</scope>
    <source>
        <strain evidence="10">CBS6341</strain>
    </source>
</reference>
<evidence type="ECO:0000256" key="7">
    <source>
        <dbReference type="ARBA" id="ARBA00022691"/>
    </source>
</evidence>
<evidence type="ECO:0000313" key="11">
    <source>
        <dbReference type="Proteomes" id="UP000769528"/>
    </source>
</evidence>
<evidence type="ECO:0000256" key="5">
    <source>
        <dbReference type="ARBA" id="ARBA00022603"/>
    </source>
</evidence>
<evidence type="ECO:0000256" key="3">
    <source>
        <dbReference type="ARBA" id="ARBA00012533"/>
    </source>
</evidence>
<dbReference type="Proteomes" id="UP000769528">
    <property type="component" value="Unassembled WGS sequence"/>
</dbReference>
<reference evidence="10" key="1">
    <citation type="journal article" date="2021" name="Open Biol.">
        <title>Shared evolutionary footprints suggest mitochondrial oxidative damage underlies multiple complex I losses in fungi.</title>
        <authorList>
            <person name="Schikora-Tamarit M.A."/>
            <person name="Marcet-Houben M."/>
            <person name="Nosek J."/>
            <person name="Gabaldon T."/>
        </authorList>
    </citation>
    <scope>NUCLEOTIDE SEQUENCE</scope>
    <source>
        <strain evidence="10">CBS6341</strain>
    </source>
</reference>
<dbReference type="GO" id="GO:0005634">
    <property type="term" value="C:nucleus"/>
    <property type="evidence" value="ECO:0007669"/>
    <property type="project" value="UniProtKB-SubCell"/>
</dbReference>
<dbReference type="PANTHER" id="PTHR14614">
    <property type="entry name" value="HEPATOCELLULAR CARCINOMA-ASSOCIATED ANTIGEN"/>
    <property type="match status" value="1"/>
</dbReference>
<comment type="subcellular location">
    <subcellularLocation>
        <location evidence="2">Cytoplasm</location>
    </subcellularLocation>
    <subcellularLocation>
        <location evidence="1">Nucleus</location>
    </subcellularLocation>
</comment>
<dbReference type="GO" id="GO:0018064">
    <property type="term" value="F:protein-L-histidine N-tele-methyltransferase activity"/>
    <property type="evidence" value="ECO:0007669"/>
    <property type="project" value="UniProtKB-EC"/>
</dbReference>
<comment type="caution">
    <text evidence="10">The sequence shown here is derived from an EMBL/GenBank/DDBJ whole genome shotgun (WGS) entry which is preliminary data.</text>
</comment>
<organism evidence="10 11">
    <name type="scientific">Wickerhamomyces mucosus</name>
    <dbReference type="NCBI Taxonomy" id="1378264"/>
    <lineage>
        <taxon>Eukaryota</taxon>
        <taxon>Fungi</taxon>
        <taxon>Dikarya</taxon>
        <taxon>Ascomycota</taxon>
        <taxon>Saccharomycotina</taxon>
        <taxon>Saccharomycetes</taxon>
        <taxon>Phaffomycetales</taxon>
        <taxon>Wickerhamomycetaceae</taxon>
        <taxon>Wickerhamomyces</taxon>
    </lineage>
</organism>
<keyword evidence="11" id="KW-1185">Reference proteome</keyword>
<keyword evidence="7" id="KW-0949">S-adenosyl-L-methionine</keyword>
<name>A0A9P8PE65_9ASCO</name>
<dbReference type="EMBL" id="JAEUBF010001301">
    <property type="protein sequence ID" value="KAH3670352.1"/>
    <property type="molecule type" value="Genomic_DNA"/>
</dbReference>
<evidence type="ECO:0000313" key="10">
    <source>
        <dbReference type="EMBL" id="KAH3670352.1"/>
    </source>
</evidence>
<dbReference type="AlphaFoldDB" id="A0A9P8PE65"/>
<evidence type="ECO:0000256" key="2">
    <source>
        <dbReference type="ARBA" id="ARBA00004496"/>
    </source>
</evidence>
<evidence type="ECO:0000256" key="9">
    <source>
        <dbReference type="ARBA" id="ARBA00038126"/>
    </source>
</evidence>
<keyword evidence="4" id="KW-0963">Cytoplasm</keyword>
<sequence length="383" mass="43731">MSFSFGFTQDNFSDDELVEDISSNIIEQITTNHNDHINKINPLDIINPESKPPILEDLNDLLNSLIDIRVSFETFVTPKGNVVFRRDLYDVKHQLMNEDNNDHQDNETNILLTNDSTDLTKNIYEGGFKSWECSIDTVDQLNDYSIDQLLNGNIIELGCGTSLPSTFLFNKALKFFSNQLTTNDTNNNHHHSISFILSDYNKSVLRLVTLPNLIITWANNLSIDELINLQRENNENLPILSNELQFSKSLIEKFKNDLISLNIDIKLISGSWNREFLNIYQSINSKGFNLLISSETIYSPDTLPIISELIVELFRINKSQDQPQLNTNPIGLIAAKDIYFGVGGSLVEFQNYLNLLKDQNNDLFNYETIKIDSGLKRSIVIIK</sequence>
<comment type="similarity">
    <text evidence="9">Belongs to the methyltransferase superfamily. METTL18 family.</text>
</comment>
<dbReference type="Gene3D" id="3.40.50.150">
    <property type="entry name" value="Vaccinia Virus protein VP39"/>
    <property type="match status" value="1"/>
</dbReference>
<dbReference type="GO" id="GO:0032259">
    <property type="term" value="P:methylation"/>
    <property type="evidence" value="ECO:0007669"/>
    <property type="project" value="UniProtKB-KW"/>
</dbReference>
<keyword evidence="5" id="KW-0489">Methyltransferase</keyword>
<accession>A0A9P8PE65</accession>
<gene>
    <name evidence="10" type="ORF">WICMUC_004848</name>
</gene>
<dbReference type="GO" id="GO:0005737">
    <property type="term" value="C:cytoplasm"/>
    <property type="evidence" value="ECO:0007669"/>
    <property type="project" value="UniProtKB-SubCell"/>
</dbReference>
<evidence type="ECO:0000256" key="6">
    <source>
        <dbReference type="ARBA" id="ARBA00022679"/>
    </source>
</evidence>
<dbReference type="InterPro" id="IPR019410">
    <property type="entry name" value="Methyltransf_16"/>
</dbReference>
<dbReference type="PANTHER" id="PTHR14614:SF39">
    <property type="entry name" value="HISTIDINE PROTEIN METHYLTRANSFERASE 1 HOMOLOG"/>
    <property type="match status" value="1"/>
</dbReference>